<dbReference type="EMBL" id="AJWK01006862">
    <property type="status" value="NOT_ANNOTATED_CDS"/>
    <property type="molecule type" value="Genomic_DNA"/>
</dbReference>
<feature type="compositionally biased region" description="Basic and acidic residues" evidence="1">
    <location>
        <begin position="417"/>
        <end position="432"/>
    </location>
</feature>
<evidence type="ECO:0000313" key="3">
    <source>
        <dbReference type="EnsemblMetazoa" id="LLOJ002066-PA"/>
    </source>
</evidence>
<feature type="compositionally biased region" description="Basic and acidic residues" evidence="1">
    <location>
        <begin position="199"/>
        <end position="208"/>
    </location>
</feature>
<evidence type="ECO:0000313" key="4">
    <source>
        <dbReference type="Proteomes" id="UP000092461"/>
    </source>
</evidence>
<keyword evidence="2" id="KW-0472">Membrane</keyword>
<feature type="compositionally biased region" description="Basic and acidic residues" evidence="1">
    <location>
        <begin position="127"/>
        <end position="156"/>
    </location>
</feature>
<evidence type="ECO:0000256" key="1">
    <source>
        <dbReference type="SAM" id="MobiDB-lite"/>
    </source>
</evidence>
<feature type="compositionally biased region" description="Basic and acidic residues" evidence="1">
    <location>
        <begin position="288"/>
        <end position="300"/>
    </location>
</feature>
<reference evidence="3" key="1">
    <citation type="submission" date="2020-05" db="UniProtKB">
        <authorList>
            <consortium name="EnsemblMetazoa"/>
        </authorList>
    </citation>
    <scope>IDENTIFICATION</scope>
    <source>
        <strain evidence="3">Jacobina</strain>
    </source>
</reference>
<feature type="region of interest" description="Disordered" evidence="1">
    <location>
        <begin position="88"/>
        <end position="272"/>
    </location>
</feature>
<name>A0A1B0CCJ8_LUTLO</name>
<feature type="compositionally biased region" description="Basic and acidic residues" evidence="1">
    <location>
        <begin position="88"/>
        <end position="104"/>
    </location>
</feature>
<feature type="region of interest" description="Disordered" evidence="1">
    <location>
        <begin position="281"/>
        <end position="300"/>
    </location>
</feature>
<evidence type="ECO:0000256" key="2">
    <source>
        <dbReference type="SAM" id="Phobius"/>
    </source>
</evidence>
<sequence length="445" mass="49721">MAVLEPRENVQLNFVAICSLGALLSMIVAVLGIKLRWFRHRLTFDRLPTAPKNDSPEDSVVVTGFYRKTADFDNFVAIERPQSLPPIRLDKRSVQRQSRVETQLRRSTILSRENPSLDEPLRINLNHHQESSGNELERPEKHQNHQDEASRGENHGNHAFQSSQNVAGGKKKAPPPPKEETKNNNIHEKLNIELEEDAVEPRSAEDIPLKISTTPNIPNAEIKPPNLPLNPPRVVQQTTNPTTATGGAQSAAASGKEKRKNGMSVKSPETKSKAIKVRVLKQKHAKRKEKEITVEKKKDHRVDNAASDKILAESATFAPVAIPRTSAKAATSAEAPPQPPRGEKKTLQFAIDDEIIGQSEGDYDSWDMVSKHRQSLNHLTAAPAPKPRARDSVAVHRQKVLPHTILMDLNDDDDDADRPPRTLRDMQKEQRQKLSITKDYSDTEA</sequence>
<proteinExistence type="predicted"/>
<dbReference type="VEuPathDB" id="VectorBase:LLOJ002066"/>
<dbReference type="Proteomes" id="UP000092461">
    <property type="component" value="Unassembled WGS sequence"/>
</dbReference>
<feature type="compositionally biased region" description="Basic and acidic residues" evidence="1">
    <location>
        <begin position="177"/>
        <end position="192"/>
    </location>
</feature>
<organism evidence="3 4">
    <name type="scientific">Lutzomyia longipalpis</name>
    <name type="common">Sand fly</name>
    <dbReference type="NCBI Taxonomy" id="7200"/>
    <lineage>
        <taxon>Eukaryota</taxon>
        <taxon>Metazoa</taxon>
        <taxon>Ecdysozoa</taxon>
        <taxon>Arthropoda</taxon>
        <taxon>Hexapoda</taxon>
        <taxon>Insecta</taxon>
        <taxon>Pterygota</taxon>
        <taxon>Neoptera</taxon>
        <taxon>Endopterygota</taxon>
        <taxon>Diptera</taxon>
        <taxon>Nematocera</taxon>
        <taxon>Psychodoidea</taxon>
        <taxon>Psychodidae</taxon>
        <taxon>Lutzomyia</taxon>
        <taxon>Lutzomyia</taxon>
    </lineage>
</organism>
<feature type="compositionally biased region" description="Low complexity" evidence="1">
    <location>
        <begin position="242"/>
        <end position="254"/>
    </location>
</feature>
<keyword evidence="2" id="KW-0812">Transmembrane</keyword>
<keyword evidence="2" id="KW-1133">Transmembrane helix</keyword>
<dbReference type="EnsemblMetazoa" id="LLOJ002066-RA">
    <property type="protein sequence ID" value="LLOJ002066-PA"/>
    <property type="gene ID" value="LLOJ002066"/>
</dbReference>
<keyword evidence="4" id="KW-1185">Reference proteome</keyword>
<dbReference type="VEuPathDB" id="VectorBase:LLONM1_006043"/>
<dbReference type="AlphaFoldDB" id="A0A1B0CCJ8"/>
<protein>
    <submittedName>
        <fullName evidence="3">Uncharacterized protein</fullName>
    </submittedName>
</protein>
<feature type="region of interest" description="Disordered" evidence="1">
    <location>
        <begin position="379"/>
        <end position="445"/>
    </location>
</feature>
<accession>A0A1B0CCJ8</accession>
<feature type="compositionally biased region" description="Polar residues" evidence="1">
    <location>
        <begin position="105"/>
        <end position="114"/>
    </location>
</feature>
<feature type="transmembrane region" description="Helical" evidence="2">
    <location>
        <begin position="12"/>
        <end position="33"/>
    </location>
</feature>